<keyword evidence="4" id="KW-1185">Reference proteome</keyword>
<evidence type="ECO:0008006" key="5">
    <source>
        <dbReference type="Google" id="ProtNLM"/>
    </source>
</evidence>
<feature type="compositionally biased region" description="Low complexity" evidence="2">
    <location>
        <begin position="1963"/>
        <end position="2004"/>
    </location>
</feature>
<feature type="compositionally biased region" description="Polar residues" evidence="2">
    <location>
        <begin position="441"/>
        <end position="462"/>
    </location>
</feature>
<feature type="compositionally biased region" description="Polar residues" evidence="2">
    <location>
        <begin position="1614"/>
        <end position="1631"/>
    </location>
</feature>
<dbReference type="PANTHER" id="PTHR34418">
    <property type="entry name" value="NUCLEAR PORE COMPLEX PROTEIN NUP214 ISOFORM X1"/>
    <property type="match status" value="1"/>
</dbReference>
<feature type="compositionally biased region" description="Polar residues" evidence="2">
    <location>
        <begin position="725"/>
        <end position="739"/>
    </location>
</feature>
<dbReference type="SUPFAM" id="SSF117289">
    <property type="entry name" value="Nucleoporin domain"/>
    <property type="match status" value="1"/>
</dbReference>
<dbReference type="GO" id="GO:0017056">
    <property type="term" value="F:structural constituent of nuclear pore"/>
    <property type="evidence" value="ECO:0007669"/>
    <property type="project" value="InterPro"/>
</dbReference>
<feature type="region of interest" description="Disordered" evidence="2">
    <location>
        <begin position="1510"/>
        <end position="1543"/>
    </location>
</feature>
<feature type="compositionally biased region" description="Gly residues" evidence="2">
    <location>
        <begin position="1882"/>
        <end position="1897"/>
    </location>
</feature>
<feature type="compositionally biased region" description="Polar residues" evidence="2">
    <location>
        <begin position="1410"/>
        <end position="1428"/>
    </location>
</feature>
<feature type="compositionally biased region" description="Low complexity" evidence="2">
    <location>
        <begin position="1943"/>
        <end position="1953"/>
    </location>
</feature>
<dbReference type="EMBL" id="LVLJ01000808">
    <property type="protein sequence ID" value="OAE32530.1"/>
    <property type="molecule type" value="Genomic_DNA"/>
</dbReference>
<feature type="region of interest" description="Disordered" evidence="2">
    <location>
        <begin position="1058"/>
        <end position="1105"/>
    </location>
</feature>
<feature type="region of interest" description="Disordered" evidence="2">
    <location>
        <begin position="709"/>
        <end position="765"/>
    </location>
</feature>
<organism evidence="3 4">
    <name type="scientific">Marchantia polymorpha subsp. ruderalis</name>
    <dbReference type="NCBI Taxonomy" id="1480154"/>
    <lineage>
        <taxon>Eukaryota</taxon>
        <taxon>Viridiplantae</taxon>
        <taxon>Streptophyta</taxon>
        <taxon>Embryophyta</taxon>
        <taxon>Marchantiophyta</taxon>
        <taxon>Marchantiopsida</taxon>
        <taxon>Marchantiidae</taxon>
        <taxon>Marchantiales</taxon>
        <taxon>Marchantiaceae</taxon>
        <taxon>Marchantia</taxon>
    </lineage>
</organism>
<reference evidence="3" key="1">
    <citation type="submission" date="2016-03" db="EMBL/GenBank/DDBJ databases">
        <title>Mechanisms controlling the formation of the plant cell surface in tip-growing cells are functionally conserved among land plants.</title>
        <authorList>
            <person name="Honkanen S."/>
            <person name="Jones V.A."/>
            <person name="Morieri G."/>
            <person name="Champion C."/>
            <person name="Hetherington A.J."/>
            <person name="Kelly S."/>
            <person name="Saint-Marcoux D."/>
            <person name="Proust H."/>
            <person name="Prescott H."/>
            <person name="Dolan L."/>
        </authorList>
    </citation>
    <scope>NUCLEOTIDE SEQUENCE [LARGE SCALE GENOMIC DNA]</scope>
    <source>
        <tissue evidence="3">Whole gametophyte</tissue>
    </source>
</reference>
<feature type="compositionally biased region" description="Polar residues" evidence="2">
    <location>
        <begin position="1068"/>
        <end position="1083"/>
    </location>
</feature>
<feature type="region of interest" description="Disordered" evidence="2">
    <location>
        <begin position="654"/>
        <end position="693"/>
    </location>
</feature>
<feature type="compositionally biased region" description="Low complexity" evidence="2">
    <location>
        <begin position="1174"/>
        <end position="1184"/>
    </location>
</feature>
<feature type="compositionally biased region" description="Basic and acidic residues" evidence="2">
    <location>
        <begin position="1368"/>
        <end position="1397"/>
    </location>
</feature>
<feature type="compositionally biased region" description="Polar residues" evidence="2">
    <location>
        <begin position="995"/>
        <end position="1014"/>
    </location>
</feature>
<feature type="compositionally biased region" description="Low complexity" evidence="2">
    <location>
        <begin position="661"/>
        <end position="674"/>
    </location>
</feature>
<evidence type="ECO:0000256" key="1">
    <source>
        <dbReference type="SAM" id="Coils"/>
    </source>
</evidence>
<feature type="compositionally biased region" description="Low complexity" evidence="2">
    <location>
        <begin position="1650"/>
        <end position="1825"/>
    </location>
</feature>
<feature type="coiled-coil region" evidence="1">
    <location>
        <begin position="798"/>
        <end position="846"/>
    </location>
</feature>
<evidence type="ECO:0000313" key="3">
    <source>
        <dbReference type="EMBL" id="OAE32530.1"/>
    </source>
</evidence>
<protein>
    <recommendedName>
        <fullName evidence="5">Nuclear pore complex protein Nup214 phenylalanine-glycine (FG) domain-containing protein</fullName>
    </recommendedName>
</protein>
<feature type="region of interest" description="Disordered" evidence="2">
    <location>
        <begin position="995"/>
        <end position="1028"/>
    </location>
</feature>
<feature type="region of interest" description="Disordered" evidence="2">
    <location>
        <begin position="1572"/>
        <end position="2004"/>
    </location>
</feature>
<evidence type="ECO:0000256" key="2">
    <source>
        <dbReference type="SAM" id="MobiDB-lite"/>
    </source>
</evidence>
<sequence>MELKEVELKVIDDVMFKRIGVDVPMLPDAEGFSSEQLPVRALAVSNRFGYCLFAHSRGFSVAKTADLILVAEKLKDKSNAGQTAQEKSVVNVTVANIRFLSLSNDELTVAVCSGGSVMFYDLPSLVLKSDTCPFEVRKVDPLEDTHAKDFSWSPAGGDTYLILTSNQQLLLGRVGFPPEIKVKKGVVAASWSEDGQHVAYVSENRQLSITTSTFAKTFDIKLPAYLSDEDVDSDLTVDAIRWVRSDSIIVGYVRVNSEGEEDGYPLFVVTSTNGTLAEEHNKSLGLVFYQLFPSIESFVVPSGSGPYMLVDYLKPWELVVAASRKSIDDHIVLVGWLPENGRDEAFSLELGNDLWLPRIELQESGDDNAIVGLAIDRTTVQIQLIDPKDDAGEEKLPPSPVLICVTLEGKLSFFSFARLDGKWNVPNLVAAPSDMPESKRSSIQGSQASGKISSATSVTSSKGADDQARQRAPKAAYVAEIKEDEKFSPPASSSSPDKGDVKDGTVSLFERFTRPSPSPLPIPVQKVEGPKLGLVPGSAQSGQFQKAEIPKLALISSSHDSRQPSTNPVSALKDHKGAENVGNAYEGLFRPFEDGSKSGSGTINSSFPSAFSFSESARSNVFNNTGSFQNEAITVPSSALASYSQPTGIFQKRTDKVSATRPVSPQPQRQSQFPATSPSIPSNSGLPGKGVQAGANAFNTGAAVFPGKGFDSGSMTNPPGPFSQAGKSSQITNNQTQRPTPIMRTSLPSSAGQDKQSQGRASGLSDMEAAFISELEKVRRMAEEVDQLMSYIEGRATKDNFENDYTFTRQSLEELEQAIHLLSEESKAHRRQLTQLKQSVEDLRDESLRVDSWRIYAKSLMEQKNDSRHLELWTLQKLHPELDIKRKRVLKADQDLKLKIAEMEKHVHNLELKQWQTDSARRRPNKQVRTPGQFLSVQNLYNTVNAQMAVAEELSLSLAQQMETLNINWSSPAKGPKKSTAASILESVGAHPNDVRNSYVTSDGPSPISRQRLTYSPVPKGASTGDRMTMPELCVNTQETTRRRRDSMDATWVESGAPKTTIKRPVHTNLNQGFASGNSSLPTFRQGKGNVPELSSREPWSQPFRPVRQIQNTRMATQTTNANLPAPSFENGISGPVSGRMGTSTYGPQRPLSQPDQQRRSSSTSPNGEVPLTQSNQFALSSSSSNADSKESLFKWANNQVSGPKVNPVAPSYTVNKQGTGGGFDVPGLGPTGKVTASKLFSSGSTDGTAGNVGGNFASAPATKPRLLGAFDGAGSDLTGKSGVFPRLGTIASNKYGSVSSTGNLVDGSRLDKDTNQNMVRNPTGGSTPSLTGPGSTPLLTGSKPQPLLTGPSPPLLLTGATSTGGAADRKSQSLQASERRVESEQDSEGRSDRDSHFLTTSKQRHVTSFPVQIQSSTSGTSHNTQALQPKEPEKQSDEMKTASNTPSISGPTSGSSGKSSLDFSSKSGALGSGGSQSALTVPSSPGFNFAIPSSSAPFSQSQVSKSLFSAGNNHPVVPTSPANKSGNRSGIASTVPSKGGFTVSESNSLTSLVIVEKSELKPLTPIMTPAFAGPAAHPPSRFEVQGNTSTTSSSFPVPSVNTGLISGGAGSSPGVQASNTSSGPTSSAKSPFTVAASAPTPTPVQLAGSPFTSSSLPTTSHSASSPFTISSASSPSQTTASPFSSSITSAPSQTTGSPFSSSSAGAPSQTTGSPFSSSSAGAPSQTTVSPFSASSAAAPSQTTGSPFPASSAAAPSQTTVSPFSASSAAAPSQTTGSPFPASSAAAPSQTTPSPFPSSSASEQSQSASPFASSSISGFSTSGTQMTSASFGQSSMWPTSGQQPFMFPNSSSMAPATSISPTALENNEDDMEEEASTEGITSLGGGFGGFGGLGLGGASTPSQTQKTNPFGGTFFGSSPSQTSTAPSGGQLFRPAAFSLPVAQPQSSPQQTGGSPFGSGFGSSGFSQGNLFSSGDAGKSFGSQSQSSPGGFGQPAQLGPGQQALGSALGAFGQTRQVGFGTPSVGGASISGFSAAPQGGGFANAATGGGFGGAATGGGFASVAAGGGFAGLGSGGGFGASSGGGFQSFGNQGAQPGFGTGMQPAQDSLFTKMRR</sequence>
<name>A0A176WH17_MARPO</name>
<feature type="region of interest" description="Disordered" evidence="2">
    <location>
        <begin position="1296"/>
        <end position="1487"/>
    </location>
</feature>
<dbReference type="PANTHER" id="PTHR34418:SF3">
    <property type="entry name" value="NUCLEAR PORE COMPLEX PROTEIN NUP214"/>
    <property type="match status" value="1"/>
</dbReference>
<feature type="compositionally biased region" description="Acidic residues" evidence="2">
    <location>
        <begin position="1866"/>
        <end position="1876"/>
    </location>
</feature>
<accession>A0A176WH17</accession>
<feature type="compositionally biased region" description="Polar residues" evidence="2">
    <location>
        <begin position="1826"/>
        <end position="1865"/>
    </location>
</feature>
<dbReference type="GO" id="GO:0006405">
    <property type="term" value="P:RNA export from nucleus"/>
    <property type="evidence" value="ECO:0007669"/>
    <property type="project" value="InterPro"/>
</dbReference>
<evidence type="ECO:0000313" key="4">
    <source>
        <dbReference type="Proteomes" id="UP000077202"/>
    </source>
</evidence>
<feature type="compositionally biased region" description="Polar residues" evidence="2">
    <location>
        <begin position="1899"/>
        <end position="1927"/>
    </location>
</feature>
<feature type="region of interest" description="Disordered" evidence="2">
    <location>
        <begin position="2082"/>
        <end position="2114"/>
    </location>
</feature>
<feature type="region of interest" description="Disordered" evidence="2">
    <location>
        <begin position="430"/>
        <end position="503"/>
    </location>
</feature>
<dbReference type="Proteomes" id="UP000077202">
    <property type="component" value="Unassembled WGS sequence"/>
</dbReference>
<feature type="region of interest" description="Disordered" evidence="2">
    <location>
        <begin position="1120"/>
        <end position="1184"/>
    </location>
</feature>
<feature type="compositionally biased region" description="Low complexity" evidence="2">
    <location>
        <begin position="1588"/>
        <end position="1603"/>
    </location>
</feature>
<feature type="compositionally biased region" description="Polar residues" evidence="2">
    <location>
        <begin position="1141"/>
        <end position="1167"/>
    </location>
</feature>
<feature type="compositionally biased region" description="Low complexity" evidence="2">
    <location>
        <begin position="1323"/>
        <end position="1367"/>
    </location>
</feature>
<feature type="compositionally biased region" description="Low complexity" evidence="2">
    <location>
        <begin position="1444"/>
        <end position="1480"/>
    </location>
</feature>
<feature type="compositionally biased region" description="Polar residues" evidence="2">
    <location>
        <begin position="675"/>
        <end position="685"/>
    </location>
</feature>
<dbReference type="InterPro" id="IPR044694">
    <property type="entry name" value="NUP214"/>
</dbReference>
<feature type="compositionally biased region" description="Polar residues" evidence="2">
    <location>
        <begin position="1521"/>
        <end position="1537"/>
    </location>
</feature>
<keyword evidence="1" id="KW-0175">Coiled coil</keyword>
<comment type="caution">
    <text evidence="3">The sequence shown here is derived from an EMBL/GenBank/DDBJ whole genome shotgun (WGS) entry which is preliminary data.</text>
</comment>
<proteinExistence type="predicted"/>
<feature type="compositionally biased region" description="Polar residues" evidence="2">
    <location>
        <begin position="746"/>
        <end position="760"/>
    </location>
</feature>
<feature type="compositionally biased region" description="Basic and acidic residues" evidence="2">
    <location>
        <begin position="1431"/>
        <end position="1441"/>
    </location>
</feature>
<gene>
    <name evidence="3" type="ORF">AXG93_3242s1530</name>
</gene>